<name>A0A0E9V7X4_ANGAN</name>
<sequence length="68" mass="7764">MKSVWCTSMEEGTDLDMVSKVCVFTVKLFLKAGTQTSENINMHKSYFLSFLQFSFSKRCSDCAIGLHR</sequence>
<evidence type="ECO:0000313" key="1">
    <source>
        <dbReference type="EMBL" id="JAH73560.1"/>
    </source>
</evidence>
<proteinExistence type="predicted"/>
<reference evidence="1" key="2">
    <citation type="journal article" date="2015" name="Fish Shellfish Immunol.">
        <title>Early steps in the European eel (Anguilla anguilla)-Vibrio vulnificus interaction in the gills: Role of the RtxA13 toxin.</title>
        <authorList>
            <person name="Callol A."/>
            <person name="Pajuelo D."/>
            <person name="Ebbesson L."/>
            <person name="Teles M."/>
            <person name="MacKenzie S."/>
            <person name="Amaro C."/>
        </authorList>
    </citation>
    <scope>NUCLEOTIDE SEQUENCE</scope>
</reference>
<protein>
    <submittedName>
        <fullName evidence="1">Uncharacterized protein</fullName>
    </submittedName>
</protein>
<organism evidence="1">
    <name type="scientific">Anguilla anguilla</name>
    <name type="common">European freshwater eel</name>
    <name type="synonym">Muraena anguilla</name>
    <dbReference type="NCBI Taxonomy" id="7936"/>
    <lineage>
        <taxon>Eukaryota</taxon>
        <taxon>Metazoa</taxon>
        <taxon>Chordata</taxon>
        <taxon>Craniata</taxon>
        <taxon>Vertebrata</taxon>
        <taxon>Euteleostomi</taxon>
        <taxon>Actinopterygii</taxon>
        <taxon>Neopterygii</taxon>
        <taxon>Teleostei</taxon>
        <taxon>Anguilliformes</taxon>
        <taxon>Anguillidae</taxon>
        <taxon>Anguilla</taxon>
    </lineage>
</organism>
<reference evidence="1" key="1">
    <citation type="submission" date="2014-11" db="EMBL/GenBank/DDBJ databases">
        <authorList>
            <person name="Amaro Gonzalez C."/>
        </authorList>
    </citation>
    <scope>NUCLEOTIDE SEQUENCE</scope>
</reference>
<dbReference type="EMBL" id="GBXM01035017">
    <property type="protein sequence ID" value="JAH73560.1"/>
    <property type="molecule type" value="Transcribed_RNA"/>
</dbReference>
<dbReference type="AlphaFoldDB" id="A0A0E9V7X4"/>
<accession>A0A0E9V7X4</accession>